<proteinExistence type="predicted"/>
<dbReference type="AlphaFoldDB" id="A0A420I826"/>
<keyword evidence="2" id="KW-0808">Transferase</keyword>
<dbReference type="Pfam" id="PF04991">
    <property type="entry name" value="LicD"/>
    <property type="match status" value="1"/>
</dbReference>
<accession>A0A420I826</accession>
<dbReference type="Proteomes" id="UP000286134">
    <property type="component" value="Unassembled WGS sequence"/>
</dbReference>
<dbReference type="GO" id="GO:0009100">
    <property type="term" value="P:glycoprotein metabolic process"/>
    <property type="evidence" value="ECO:0007669"/>
    <property type="project" value="UniProtKB-ARBA"/>
</dbReference>
<evidence type="ECO:0000313" key="2">
    <source>
        <dbReference type="EMBL" id="RKF65863.1"/>
    </source>
</evidence>
<name>A0A420I826_9PEZI</name>
<reference evidence="2 3" key="1">
    <citation type="journal article" date="2018" name="BMC Genomics">
        <title>Comparative genome analyses reveal sequence features reflecting distinct modes of host-adaptation between dicot and monocot powdery mildew.</title>
        <authorList>
            <person name="Wu Y."/>
            <person name="Ma X."/>
            <person name="Pan Z."/>
            <person name="Kale S.D."/>
            <person name="Song Y."/>
            <person name="King H."/>
            <person name="Zhang Q."/>
            <person name="Presley C."/>
            <person name="Deng X."/>
            <person name="Wei C.I."/>
            <person name="Xiao S."/>
        </authorList>
    </citation>
    <scope>NUCLEOTIDE SEQUENCE [LARGE SCALE GENOMIC DNA]</scope>
    <source>
        <strain evidence="2">UMSG2</strain>
    </source>
</reference>
<gene>
    <name evidence="2" type="ORF">OnM2_002045</name>
</gene>
<dbReference type="OrthoDB" id="444255at2759"/>
<dbReference type="GO" id="GO:0016740">
    <property type="term" value="F:transferase activity"/>
    <property type="evidence" value="ECO:0007669"/>
    <property type="project" value="UniProtKB-KW"/>
</dbReference>
<evidence type="ECO:0000313" key="3">
    <source>
        <dbReference type="Proteomes" id="UP000286134"/>
    </source>
</evidence>
<dbReference type="STRING" id="212602.A0A420I826"/>
<dbReference type="InterPro" id="IPR007074">
    <property type="entry name" value="LicD/FKTN/FKRP_NTP_transf"/>
</dbReference>
<evidence type="ECO:0000259" key="1">
    <source>
        <dbReference type="Pfam" id="PF04991"/>
    </source>
</evidence>
<feature type="domain" description="LicD/FKTN/FKRP nucleotidyltransferase" evidence="1">
    <location>
        <begin position="4"/>
        <end position="44"/>
    </location>
</feature>
<organism evidence="2 3">
    <name type="scientific">Erysiphe neolycopersici</name>
    <dbReference type="NCBI Taxonomy" id="212602"/>
    <lineage>
        <taxon>Eukaryota</taxon>
        <taxon>Fungi</taxon>
        <taxon>Dikarya</taxon>
        <taxon>Ascomycota</taxon>
        <taxon>Pezizomycotina</taxon>
        <taxon>Leotiomycetes</taxon>
        <taxon>Erysiphales</taxon>
        <taxon>Erysiphaceae</taxon>
        <taxon>Erysiphe</taxon>
    </lineage>
</organism>
<keyword evidence="3" id="KW-1185">Reference proteome</keyword>
<protein>
    <submittedName>
        <fullName evidence="2">Putative mannosylphosphate transferase</fullName>
    </submittedName>
</protein>
<dbReference type="EMBL" id="MCFK01000224">
    <property type="protein sequence ID" value="RKF65863.1"/>
    <property type="molecule type" value="Genomic_DNA"/>
</dbReference>
<sequence>MCILSCKNNHRYRVNDFYPLRDSIFEGVKVKIPYKFKPILTQEYSNRALVSTTYYGHHWVSEQREWVKYPQTDS</sequence>
<comment type="caution">
    <text evidence="2">The sequence shown here is derived from an EMBL/GenBank/DDBJ whole genome shotgun (WGS) entry which is preliminary data.</text>
</comment>